<keyword evidence="2" id="KW-0732">Signal</keyword>
<comment type="caution">
    <text evidence="3">The sequence shown here is derived from an EMBL/GenBank/DDBJ whole genome shotgun (WGS) entry which is preliminary data.</text>
</comment>
<evidence type="ECO:0000256" key="2">
    <source>
        <dbReference type="SAM" id="SignalP"/>
    </source>
</evidence>
<evidence type="ECO:0000313" key="3">
    <source>
        <dbReference type="EMBL" id="OQV22862.1"/>
    </source>
</evidence>
<feature type="signal peptide" evidence="2">
    <location>
        <begin position="1"/>
        <end position="22"/>
    </location>
</feature>
<gene>
    <name evidence="3" type="ORF">BV898_03294</name>
</gene>
<dbReference type="AlphaFoldDB" id="A0A1W0X6B0"/>
<proteinExistence type="predicted"/>
<evidence type="ECO:0008006" key="5">
    <source>
        <dbReference type="Google" id="ProtNLM"/>
    </source>
</evidence>
<dbReference type="EMBL" id="MTYJ01000015">
    <property type="protein sequence ID" value="OQV22862.1"/>
    <property type="molecule type" value="Genomic_DNA"/>
</dbReference>
<evidence type="ECO:0000313" key="4">
    <source>
        <dbReference type="Proteomes" id="UP000192578"/>
    </source>
</evidence>
<dbReference type="Proteomes" id="UP000192578">
    <property type="component" value="Unassembled WGS sequence"/>
</dbReference>
<keyword evidence="4" id="KW-1185">Reference proteome</keyword>
<reference evidence="4" key="1">
    <citation type="submission" date="2017-01" db="EMBL/GenBank/DDBJ databases">
        <title>Comparative genomics of anhydrobiosis in the tardigrade Hypsibius dujardini.</title>
        <authorList>
            <person name="Yoshida Y."/>
            <person name="Koutsovoulos G."/>
            <person name="Laetsch D."/>
            <person name="Stevens L."/>
            <person name="Kumar S."/>
            <person name="Horikawa D."/>
            <person name="Ishino K."/>
            <person name="Komine S."/>
            <person name="Tomita M."/>
            <person name="Blaxter M."/>
            <person name="Arakawa K."/>
        </authorList>
    </citation>
    <scope>NUCLEOTIDE SEQUENCE [LARGE SCALE GENOMIC DNA]</scope>
    <source>
        <strain evidence="4">Z151</strain>
    </source>
</reference>
<evidence type="ECO:0000256" key="1">
    <source>
        <dbReference type="SAM" id="MobiDB-lite"/>
    </source>
</evidence>
<name>A0A1W0X6B0_HYPEX</name>
<feature type="chain" id="PRO_5012280489" description="Secreted protein" evidence="2">
    <location>
        <begin position="23"/>
        <end position="109"/>
    </location>
</feature>
<sequence>MMFAVILRWLCFLGITATYVRAFPAIPWLTIPSAFINQPIYLAHPPVFATGGAGDQQAAYGGYRLDMFYEPPTTTAAPAAPAAKDLAAASVAGSGSTQASASMGRRRRR</sequence>
<protein>
    <recommendedName>
        <fullName evidence="5">Secreted protein</fullName>
    </recommendedName>
</protein>
<accession>A0A1W0X6B0</accession>
<organism evidence="3 4">
    <name type="scientific">Hypsibius exemplaris</name>
    <name type="common">Freshwater tardigrade</name>
    <dbReference type="NCBI Taxonomy" id="2072580"/>
    <lineage>
        <taxon>Eukaryota</taxon>
        <taxon>Metazoa</taxon>
        <taxon>Ecdysozoa</taxon>
        <taxon>Tardigrada</taxon>
        <taxon>Eutardigrada</taxon>
        <taxon>Parachela</taxon>
        <taxon>Hypsibioidea</taxon>
        <taxon>Hypsibiidae</taxon>
        <taxon>Hypsibius</taxon>
    </lineage>
</organism>
<feature type="region of interest" description="Disordered" evidence="1">
    <location>
        <begin position="90"/>
        <end position="109"/>
    </location>
</feature>